<accession>A0A261Y1S3</accession>
<dbReference type="AlphaFoldDB" id="A0A261Y1S3"/>
<evidence type="ECO:0000313" key="3">
    <source>
        <dbReference type="EMBL" id="OZJ04555.1"/>
    </source>
</evidence>
<dbReference type="Proteomes" id="UP000242875">
    <property type="component" value="Unassembled WGS sequence"/>
</dbReference>
<proteinExistence type="predicted"/>
<protein>
    <submittedName>
        <fullName evidence="3">Uncharacterized protein</fullName>
    </submittedName>
</protein>
<evidence type="ECO:0000313" key="4">
    <source>
        <dbReference type="Proteomes" id="UP000242875"/>
    </source>
</evidence>
<feature type="compositionally biased region" description="Polar residues" evidence="2">
    <location>
        <begin position="408"/>
        <end position="446"/>
    </location>
</feature>
<keyword evidence="1" id="KW-0175">Coiled coil</keyword>
<sequence>METTLQERPHSSQSLDAIEQQAEIARLNSRLLESTQSLRHLRKRLLAKTSELHDLLRDLESISGNIEGLEKETERIESTLADLGCDVPEISQLASKAKQGYSSRPNSQQSNYVTWNLLRSTSSSSYGTTEDAEERLDSLELSEPINSQTVTPSCIARPSSAAGVYQRSPPSKSTKVGVQGIDKLLRDIDDLVQELEIDRREFRINLGENFNDPAELSRILENLKVARPLYASIRHQVKRRQILRRGVDSGKQAADVENITQKIKVALVQWQRYTGCKTMRVDGVDILAKLQREAPKDVKGANNPSSDEPPSPSPSNVRRYNIISGIRPPEARTNGMNSLRSPPLSPAPTPPMPSVRSLRRLSTMIPPPAPITLLPSKTMTTTTVGQSQAAGEFSAAADSHKTGPSPIHSVSSTRLPSDNTSPKRSSFTFSRGLKSRSNTVTSNDSKSSIKRNSRDV</sequence>
<comment type="caution">
    <text evidence="3">The sequence shown here is derived from an EMBL/GenBank/DDBJ whole genome shotgun (WGS) entry which is preliminary data.</text>
</comment>
<gene>
    <name evidence="3" type="ORF">BZG36_02692</name>
</gene>
<name>A0A261Y1S3_9FUNG</name>
<feature type="region of interest" description="Disordered" evidence="2">
    <location>
        <begin position="369"/>
        <end position="456"/>
    </location>
</feature>
<feature type="region of interest" description="Disordered" evidence="2">
    <location>
        <begin position="295"/>
        <end position="355"/>
    </location>
</feature>
<dbReference type="OrthoDB" id="2401996at2759"/>
<keyword evidence="4" id="KW-1185">Reference proteome</keyword>
<dbReference type="EMBL" id="MVBO01000036">
    <property type="protein sequence ID" value="OZJ04555.1"/>
    <property type="molecule type" value="Genomic_DNA"/>
</dbReference>
<evidence type="ECO:0000256" key="1">
    <source>
        <dbReference type="SAM" id="Coils"/>
    </source>
</evidence>
<organism evidence="3 4">
    <name type="scientific">Bifiguratus adelaidae</name>
    <dbReference type="NCBI Taxonomy" id="1938954"/>
    <lineage>
        <taxon>Eukaryota</taxon>
        <taxon>Fungi</taxon>
        <taxon>Fungi incertae sedis</taxon>
        <taxon>Mucoromycota</taxon>
        <taxon>Mucoromycotina</taxon>
        <taxon>Endogonomycetes</taxon>
        <taxon>Endogonales</taxon>
        <taxon>Endogonales incertae sedis</taxon>
        <taxon>Bifiguratus</taxon>
    </lineage>
</organism>
<feature type="coiled-coil region" evidence="1">
    <location>
        <begin position="24"/>
        <end position="86"/>
    </location>
</feature>
<feature type="compositionally biased region" description="Pro residues" evidence="2">
    <location>
        <begin position="343"/>
        <end position="353"/>
    </location>
</feature>
<evidence type="ECO:0000256" key="2">
    <source>
        <dbReference type="SAM" id="MobiDB-lite"/>
    </source>
</evidence>
<reference evidence="3 4" key="1">
    <citation type="journal article" date="2017" name="Mycologia">
        <title>Bifiguratus adelaidae, gen. et sp. nov., a new member of Mucoromycotina in endophytic and soil-dwelling habitats.</title>
        <authorList>
            <person name="Torres-Cruz T.J."/>
            <person name="Billingsley Tobias T.L."/>
            <person name="Almatruk M."/>
            <person name="Hesse C."/>
            <person name="Kuske C.R."/>
            <person name="Desiro A."/>
            <person name="Benucci G.M."/>
            <person name="Bonito G."/>
            <person name="Stajich J.E."/>
            <person name="Dunlap C."/>
            <person name="Arnold A.E."/>
            <person name="Porras-Alfaro A."/>
        </authorList>
    </citation>
    <scope>NUCLEOTIDE SEQUENCE [LARGE SCALE GENOMIC DNA]</scope>
    <source>
        <strain evidence="3 4">AZ0501</strain>
    </source>
</reference>